<dbReference type="EMBL" id="JABFJW010000049">
    <property type="protein sequence ID" value="NOK09163.1"/>
    <property type="molecule type" value="Genomic_DNA"/>
</dbReference>
<dbReference type="Proteomes" id="UP000528460">
    <property type="component" value="Unassembled WGS sequence"/>
</dbReference>
<organism evidence="2 3">
    <name type="scientific">Corallococcus exercitus</name>
    <dbReference type="NCBI Taxonomy" id="2316736"/>
    <lineage>
        <taxon>Bacteria</taxon>
        <taxon>Pseudomonadati</taxon>
        <taxon>Myxococcota</taxon>
        <taxon>Myxococcia</taxon>
        <taxon>Myxococcales</taxon>
        <taxon>Cystobacterineae</taxon>
        <taxon>Myxococcaceae</taxon>
        <taxon>Corallococcus</taxon>
    </lineage>
</organism>
<gene>
    <name evidence="2" type="ORF">HNS30_08985</name>
</gene>
<dbReference type="RefSeq" id="WP_171413368.1">
    <property type="nucleotide sequence ID" value="NZ_JABFJW010000049.1"/>
</dbReference>
<comment type="caution">
    <text evidence="2">The sequence shown here is derived from an EMBL/GenBank/DDBJ whole genome shotgun (WGS) entry which is preliminary data.</text>
</comment>
<evidence type="ECO:0000313" key="3">
    <source>
        <dbReference type="Proteomes" id="UP000528460"/>
    </source>
</evidence>
<keyword evidence="1" id="KW-0732">Signal</keyword>
<reference evidence="2 3" key="1">
    <citation type="submission" date="2020-05" db="EMBL/GenBank/DDBJ databases">
        <authorList>
            <person name="Whitworth D."/>
        </authorList>
    </citation>
    <scope>NUCLEOTIDE SEQUENCE [LARGE SCALE GENOMIC DNA]</scope>
    <source>
        <strain evidence="2 3">CA046A</strain>
    </source>
</reference>
<evidence type="ECO:0000256" key="1">
    <source>
        <dbReference type="SAM" id="SignalP"/>
    </source>
</evidence>
<accession>A0A7Y4JQ85</accession>
<sequence>MAARLLFPTLLTMTSFLLTLPAPASAKDETETRKKLVACINKDITAANAEWKLSAGDLKKFTDIIDRELMKEPLAKKTSEEQMKIVSEIKDASHKELPHLKDDSIEKMIDTLKAKGMHCASLAKPKK</sequence>
<proteinExistence type="predicted"/>
<feature type="chain" id="PRO_5031315379" evidence="1">
    <location>
        <begin position="27"/>
        <end position="127"/>
    </location>
</feature>
<dbReference type="AlphaFoldDB" id="A0A7Y4JQ85"/>
<name>A0A7Y4JQ85_9BACT</name>
<evidence type="ECO:0000313" key="2">
    <source>
        <dbReference type="EMBL" id="NOK09163.1"/>
    </source>
</evidence>
<feature type="signal peptide" evidence="1">
    <location>
        <begin position="1"/>
        <end position="26"/>
    </location>
</feature>
<protein>
    <submittedName>
        <fullName evidence="2">Uncharacterized protein</fullName>
    </submittedName>
</protein>